<evidence type="ECO:0000256" key="1">
    <source>
        <dbReference type="ARBA" id="ARBA00007381"/>
    </source>
</evidence>
<dbReference type="SUPFAM" id="SSF53067">
    <property type="entry name" value="Actin-like ATPase domain"/>
    <property type="match status" value="2"/>
</dbReference>
<dbReference type="PRINTS" id="PR00301">
    <property type="entry name" value="HEATSHOCK70"/>
</dbReference>
<evidence type="ECO:0000256" key="6">
    <source>
        <dbReference type="ARBA" id="ARBA00023186"/>
    </source>
</evidence>
<evidence type="ECO:0000256" key="4">
    <source>
        <dbReference type="ARBA" id="ARBA00022840"/>
    </source>
</evidence>
<dbReference type="Gene3D" id="2.60.34.10">
    <property type="entry name" value="Substrate Binding Domain Of DNAk, Chain A, domain 1"/>
    <property type="match status" value="1"/>
</dbReference>
<dbReference type="Proteomes" id="UP000189677">
    <property type="component" value="Chromosome"/>
</dbReference>
<dbReference type="EMBL" id="CP018047">
    <property type="protein sequence ID" value="AQU67499.1"/>
    <property type="molecule type" value="Genomic_DNA"/>
</dbReference>
<dbReference type="RefSeq" id="WP_078076064.1">
    <property type="nucleotide sequence ID" value="NZ_CP018047.1"/>
</dbReference>
<evidence type="ECO:0000256" key="3">
    <source>
        <dbReference type="ARBA" id="ARBA00022741"/>
    </source>
</evidence>
<dbReference type="AlphaFoldDB" id="A0A1U9QTV0"/>
<sequence length="842" mass="90194">MRDTVDFGIDLGTTNSAIAVVEGGTVSVIKNNDGWDITPSAVWMPKEGRVHVGRAARDRVEHDPANATAEFKLEMGLADSRKTFTTAGVSLSPPQLSAEVLRSLRADAAHHCGTPPESAVITVPAAFALNQNKATMEAAELAGFTSACPLVQEPTAAAFAYGFQDATDRAYWMVFDFGGGTFDAALVSKRDGDLRVLNHAGDPYLGGKLIDWALIERLLVPAAAAELGLTDMRRDNPQWRANFAKLKRAAEDAKIHLSRRDQVDMLIELNDAAGNPLTLEHTLTCGELDAVAEPFYVRAINLCRDALAEAALGPDDIDRLLLVGGVTLSPGLRERLADPRHGLGIELDVSLDPTTVVARGAAIFASTVRIPQSKSAPVPAGQFAVELSYEPSVTTLQPTVGGRLRGASESPSDSASGAAASGASPGVDWAGYTVTLNNPHGQPPFRSAAISPNADGVFVTDVAVDPHTTSKFTVELTDPSGARCELASNTLSITHRDLEFGGVRLAHSLGIQLAEQVFAPMLRKGATLPTSVREVFRTSAALHRSDADATIRIPVIQGERSRADRNRGVGMLEIRPRDIRIDLPAGSEVEVTVEVDRSSMVTVIADVPLVQAQFEAEIDLDNIRTTDPGELRKSLDQAEERLGALRGFVADTGSADAERRLAKLDEERTVSTARDQVDASTVDVGAAAAAEERLRDLEAELDDIADAVGLPGLVQDLRAAIAEADELVRQHGDAADRQELAAIRSRADEAINAQDSVAVRGLIDRTGLLLFELERRSPDWAVKLFYTLQEMLRSSGQAGPLIQEGQRAIAANDRQGLDAVNQRLYRLLPKGEQDKVVWLGRT</sequence>
<evidence type="ECO:0000313" key="9">
    <source>
        <dbReference type="Proteomes" id="UP000189677"/>
    </source>
</evidence>
<dbReference type="Gene3D" id="3.30.420.40">
    <property type="match status" value="2"/>
</dbReference>
<dbReference type="SUPFAM" id="SSF100920">
    <property type="entry name" value="Heat shock protein 70kD (HSP70), peptide-binding domain"/>
    <property type="match status" value="1"/>
</dbReference>
<name>A0A1U9QTV0_STRNV</name>
<keyword evidence="9" id="KW-1185">Reference proteome</keyword>
<reference evidence="8 9" key="1">
    <citation type="submission" date="2016-11" db="EMBL/GenBank/DDBJ databases">
        <title>Complete genome sequence of Streptomyces niveus SCSIO 3406.</title>
        <authorList>
            <person name="Zhu Q."/>
            <person name="Cheng W."/>
            <person name="Song Y."/>
            <person name="Li Q."/>
            <person name="Ju J."/>
        </authorList>
    </citation>
    <scope>NUCLEOTIDE SEQUENCE [LARGE SCALE GENOMIC DNA]</scope>
    <source>
        <strain evidence="8 9">SCSIO 3406</strain>
    </source>
</reference>
<dbReference type="OrthoDB" id="9766019at2"/>
<dbReference type="InterPro" id="IPR043129">
    <property type="entry name" value="ATPase_NBD"/>
</dbReference>
<evidence type="ECO:0000313" key="8">
    <source>
        <dbReference type="EMBL" id="AQU67499.1"/>
    </source>
</evidence>
<dbReference type="CDD" id="cd24029">
    <property type="entry name" value="ASKHA_NBD_HSP70_DnaK_HscA_HscC"/>
    <property type="match status" value="1"/>
</dbReference>
<comment type="similarity">
    <text evidence="1">Belongs to the heat shock protein 70 family.</text>
</comment>
<dbReference type="GO" id="GO:0140662">
    <property type="term" value="F:ATP-dependent protein folding chaperone"/>
    <property type="evidence" value="ECO:0007669"/>
    <property type="project" value="InterPro"/>
</dbReference>
<keyword evidence="2" id="KW-0597">Phosphoprotein</keyword>
<organism evidence="8 9">
    <name type="scientific">Streptomyces niveus</name>
    <name type="common">Streptomyces spheroides</name>
    <dbReference type="NCBI Taxonomy" id="193462"/>
    <lineage>
        <taxon>Bacteria</taxon>
        <taxon>Bacillati</taxon>
        <taxon>Actinomycetota</taxon>
        <taxon>Actinomycetes</taxon>
        <taxon>Kitasatosporales</taxon>
        <taxon>Streptomycetaceae</taxon>
        <taxon>Streptomyces</taxon>
    </lineage>
</organism>
<feature type="region of interest" description="Disordered" evidence="7">
    <location>
        <begin position="398"/>
        <end position="422"/>
    </location>
</feature>
<dbReference type="Pfam" id="PF00012">
    <property type="entry name" value="HSP70"/>
    <property type="match status" value="2"/>
</dbReference>
<dbReference type="PANTHER" id="PTHR19375">
    <property type="entry name" value="HEAT SHOCK PROTEIN 70KDA"/>
    <property type="match status" value="1"/>
</dbReference>
<keyword evidence="6" id="KW-0143">Chaperone</keyword>
<evidence type="ECO:0000256" key="2">
    <source>
        <dbReference type="ARBA" id="ARBA00022553"/>
    </source>
</evidence>
<dbReference type="InterPro" id="IPR013126">
    <property type="entry name" value="Hsp_70_fam"/>
</dbReference>
<proteinExistence type="inferred from homology"/>
<dbReference type="Gene3D" id="3.90.640.10">
    <property type="entry name" value="Actin, Chain A, domain 4"/>
    <property type="match status" value="1"/>
</dbReference>
<dbReference type="KEGG" id="snw:BBN63_15855"/>
<keyword evidence="4" id="KW-0067">ATP-binding</keyword>
<dbReference type="PROSITE" id="PS00297">
    <property type="entry name" value="HSP70_1"/>
    <property type="match status" value="1"/>
</dbReference>
<dbReference type="InterPro" id="IPR029047">
    <property type="entry name" value="HSP70_peptide-bd_sf"/>
</dbReference>
<dbReference type="GO" id="GO:0005524">
    <property type="term" value="F:ATP binding"/>
    <property type="evidence" value="ECO:0007669"/>
    <property type="project" value="UniProtKB-KW"/>
</dbReference>
<feature type="compositionally biased region" description="Low complexity" evidence="7">
    <location>
        <begin position="407"/>
        <end position="422"/>
    </location>
</feature>
<dbReference type="InterPro" id="IPR018181">
    <property type="entry name" value="Heat_shock_70_CS"/>
</dbReference>
<accession>A0A1U9QTV0</accession>
<keyword evidence="3" id="KW-0547">Nucleotide-binding</keyword>
<evidence type="ECO:0000256" key="5">
    <source>
        <dbReference type="ARBA" id="ARBA00023016"/>
    </source>
</evidence>
<protein>
    <submittedName>
        <fullName evidence="8">2-alkenal reductase</fullName>
    </submittedName>
</protein>
<gene>
    <name evidence="8" type="ORF">BBN63_15855</name>
</gene>
<keyword evidence="5" id="KW-0346">Stress response</keyword>
<evidence type="ECO:0000256" key="7">
    <source>
        <dbReference type="SAM" id="MobiDB-lite"/>
    </source>
</evidence>